<feature type="transmembrane region" description="Helical" evidence="2">
    <location>
        <begin position="59"/>
        <end position="78"/>
    </location>
</feature>
<reference evidence="4" key="1">
    <citation type="submission" date="2022-10" db="EMBL/GenBank/DDBJ databases">
        <authorList>
            <person name="Koch H."/>
        </authorList>
    </citation>
    <scope>NUCLEOTIDE SEQUENCE</scope>
    <source>
        <strain evidence="4">DNF</strain>
    </source>
</reference>
<dbReference type="Pfam" id="PF01882">
    <property type="entry name" value="DUF58"/>
    <property type="match status" value="1"/>
</dbReference>
<evidence type="ECO:0000313" key="5">
    <source>
        <dbReference type="Proteomes" id="UP001179121"/>
    </source>
</evidence>
<proteinExistence type="predicted"/>
<evidence type="ECO:0000259" key="3">
    <source>
        <dbReference type="Pfam" id="PF01882"/>
    </source>
</evidence>
<sequence>MRQFRRGATNNRTVQAGMITRDLGRSNVARTTWRPPGITSPSQWRLLLRHLFRHRSIRFTAEGKRFILFTVAVGVAAVNTGNNLFYLLLAMMLSLIVMSGLLSEFCLRKLELYRHAPAFLYAGETGTLTITITNRKSRLPSFSLRLYDMVAGSEIDRDLHLAHLPPQASRLLSCRLSLPRRGLYRIEGMLLATPFPFGLFVKRAFVPCETTITVLPQPLPLPRTLLPETVGAGGQARLLKKGLGLDLYNLRVYQPGDDSRRIHWMSTARTSQLMVRETEAETQETASVHLSVITPAQARDRFEQAVTLAASVVAHLHEQGYRVRLVTGETAVQAESDDEDLRRLLAPLATCLPQEPPDDGSTPPTAIAAPDSDDGDLMIAILPWSTPDLQRQYERATHLIDLGSPESGALPHGCDQRVPA</sequence>
<protein>
    <recommendedName>
        <fullName evidence="3">DUF58 domain-containing protein</fullName>
    </recommendedName>
</protein>
<feature type="region of interest" description="Disordered" evidence="1">
    <location>
        <begin position="352"/>
        <end position="373"/>
    </location>
</feature>
<evidence type="ECO:0000256" key="2">
    <source>
        <dbReference type="SAM" id="Phobius"/>
    </source>
</evidence>
<dbReference type="InterPro" id="IPR002881">
    <property type="entry name" value="DUF58"/>
</dbReference>
<dbReference type="EMBL" id="OX365700">
    <property type="protein sequence ID" value="CAI4030117.1"/>
    <property type="molecule type" value="Genomic_DNA"/>
</dbReference>
<name>A0AA86MW78_9BACT</name>
<dbReference type="AlphaFoldDB" id="A0AA86MW78"/>
<accession>A0AA86MW78</accession>
<keyword evidence="2" id="KW-0812">Transmembrane</keyword>
<keyword evidence="5" id="KW-1185">Reference proteome</keyword>
<keyword evidence="2" id="KW-1133">Transmembrane helix</keyword>
<dbReference type="Proteomes" id="UP001179121">
    <property type="component" value="Chromosome"/>
</dbReference>
<dbReference type="KEGG" id="nti:DNFV4_00542"/>
<gene>
    <name evidence="4" type="ORF">DNFV4_00542</name>
</gene>
<feature type="domain" description="DUF58" evidence="3">
    <location>
        <begin position="250"/>
        <end position="367"/>
    </location>
</feature>
<organism evidence="4 5">
    <name type="scientific">Nitrospira tepida</name>
    <dbReference type="NCBI Taxonomy" id="2973512"/>
    <lineage>
        <taxon>Bacteria</taxon>
        <taxon>Pseudomonadati</taxon>
        <taxon>Nitrospirota</taxon>
        <taxon>Nitrospiria</taxon>
        <taxon>Nitrospirales</taxon>
        <taxon>Nitrospiraceae</taxon>
        <taxon>Nitrospira</taxon>
    </lineage>
</organism>
<evidence type="ECO:0000256" key="1">
    <source>
        <dbReference type="SAM" id="MobiDB-lite"/>
    </source>
</evidence>
<dbReference type="PANTHER" id="PTHR34351:SF1">
    <property type="entry name" value="SLR1927 PROTEIN"/>
    <property type="match status" value="1"/>
</dbReference>
<keyword evidence="2" id="KW-0472">Membrane</keyword>
<evidence type="ECO:0000313" key="4">
    <source>
        <dbReference type="EMBL" id="CAI4030117.1"/>
    </source>
</evidence>
<dbReference type="PANTHER" id="PTHR34351">
    <property type="entry name" value="SLR1927 PROTEIN-RELATED"/>
    <property type="match status" value="1"/>
</dbReference>